<dbReference type="Pfam" id="PF04597">
    <property type="entry name" value="Ribophorin_I"/>
    <property type="match status" value="2"/>
</dbReference>
<keyword evidence="10 11" id="KW-0472">Membrane</keyword>
<dbReference type="PANTHER" id="PTHR21049">
    <property type="entry name" value="RIBOPHORIN I"/>
    <property type="match status" value="1"/>
</dbReference>
<evidence type="ECO:0000256" key="2">
    <source>
        <dbReference type="ARBA" id="ARBA00004115"/>
    </source>
</evidence>
<comment type="function">
    <text evidence="1 11">Subunit of the oligosaccharyl transferase (OST) complex that catalyzes the initial transfer of a defined glycan (Glc(3)Man(9)GlcNAc(2) in eukaryotes) from the lipid carrier dolichol-pyrophosphate to an asparagine residue within an Asn-X-Ser/Thr consensus motif in nascent polypeptide chains, the first step in protein N-glycosylation. N-glycosylation occurs cotranslationally and the complex associates with the Sec61 complex at the channel-forming translocon complex that mediates protein translocation across the endoplasmic reticulum (ER). All subunits are required for a maximal enzyme activity.</text>
</comment>
<keyword evidence="8 11" id="KW-0256">Endoplasmic reticulum</keyword>
<evidence type="ECO:0000256" key="9">
    <source>
        <dbReference type="ARBA" id="ARBA00022989"/>
    </source>
</evidence>
<evidence type="ECO:0000256" key="6">
    <source>
        <dbReference type="ARBA" id="ARBA00022692"/>
    </source>
</evidence>
<dbReference type="GO" id="GO:0008250">
    <property type="term" value="C:oligosaccharyltransferase complex"/>
    <property type="evidence" value="ECO:0007669"/>
    <property type="project" value="UniProtKB-UniRule"/>
</dbReference>
<organism evidence="12">
    <name type="scientific">Alona affinis</name>
    <dbReference type="NCBI Taxonomy" id="381656"/>
    <lineage>
        <taxon>Eukaryota</taxon>
        <taxon>Metazoa</taxon>
        <taxon>Ecdysozoa</taxon>
        <taxon>Arthropoda</taxon>
        <taxon>Crustacea</taxon>
        <taxon>Branchiopoda</taxon>
        <taxon>Diplostraca</taxon>
        <taxon>Cladocera</taxon>
        <taxon>Anomopoda</taxon>
        <taxon>Chydoridae</taxon>
        <taxon>Alona</taxon>
    </lineage>
</organism>
<comment type="similarity">
    <text evidence="4 11">Belongs to the OST1 family.</text>
</comment>
<feature type="transmembrane region" description="Helical" evidence="11">
    <location>
        <begin position="323"/>
        <end position="346"/>
    </location>
</feature>
<evidence type="ECO:0000256" key="5">
    <source>
        <dbReference type="ARBA" id="ARBA00017611"/>
    </source>
</evidence>
<dbReference type="PANTHER" id="PTHR21049:SF0">
    <property type="entry name" value="DOLICHYL-DIPHOSPHOOLIGOSACCHARIDE--PROTEIN GLYCOSYLTRANSFERASE SUBUNIT 1"/>
    <property type="match status" value="1"/>
</dbReference>
<keyword evidence="7 11" id="KW-0732">Signal</keyword>
<evidence type="ECO:0000256" key="11">
    <source>
        <dbReference type="RuleBase" id="RU361143"/>
    </source>
</evidence>
<comment type="pathway">
    <text evidence="3 11">Protein modification; protein glycosylation.</text>
</comment>
<accession>A0A9N6ZEE9</accession>
<keyword evidence="9 11" id="KW-1133">Transmembrane helix</keyword>
<sequence length="355" mass="39928">MRLVLFCILAGLISASVGDSPIVIKSADRTIDVTSQLVKITHRLTLSNTGKSAINSFDFTVDAKSQEHLSYIKAQLADSKESSEGLKTSFSTDKNGVMTCKVSLNVEAGQSAKVLIGSVFTHNLNPHPTEITQKEKQLVQYRGSAYVYSPYKVSHWGNIAVEETLDVYHTGAKLKGSFSRFEYQRESSGVSSVKSFKDDEVVLELRPRFPLFGGWKTHYVIGYNLPTFANLFNSGDEFVLKMNLIDHSFDNMVVDEALVRIILPEGAKNIQLEAPYTVTRLPDELHFTYLDVKGRPVVQLKAKNLVENHIQEFKLRYNFSRVVMLQEPLLCAMAFFVLFSTFIVYARLDFSITKV</sequence>
<gene>
    <name evidence="12" type="primary">EOG090X04O4</name>
</gene>
<protein>
    <recommendedName>
        <fullName evidence="5 11">Dolichyl-diphosphooligosaccharide--protein glycosyltransferase subunit 1</fullName>
    </recommendedName>
</protein>
<evidence type="ECO:0000256" key="10">
    <source>
        <dbReference type="ARBA" id="ARBA00023136"/>
    </source>
</evidence>
<feature type="chain" id="PRO_5040547641" description="Dolichyl-diphosphooligosaccharide--protein glycosyltransferase subunit 1" evidence="11">
    <location>
        <begin position="19"/>
        <end position="355"/>
    </location>
</feature>
<evidence type="ECO:0000256" key="4">
    <source>
        <dbReference type="ARBA" id="ARBA00008905"/>
    </source>
</evidence>
<feature type="signal peptide" evidence="11">
    <location>
        <begin position="1"/>
        <end position="18"/>
    </location>
</feature>
<name>A0A9N6ZEE9_9CRUS</name>
<evidence type="ECO:0000313" key="12">
    <source>
        <dbReference type="EMBL" id="CAG4634736.1"/>
    </source>
</evidence>
<evidence type="ECO:0000256" key="3">
    <source>
        <dbReference type="ARBA" id="ARBA00004922"/>
    </source>
</evidence>
<comment type="subcellular location">
    <subcellularLocation>
        <location evidence="2 11">Endoplasmic reticulum membrane</location>
        <topology evidence="2 11">Single-pass type I membrane protein</topology>
    </subcellularLocation>
</comment>
<evidence type="ECO:0000256" key="7">
    <source>
        <dbReference type="ARBA" id="ARBA00022729"/>
    </source>
</evidence>
<dbReference type="EMBL" id="OC978081">
    <property type="protein sequence ID" value="CAG4634736.1"/>
    <property type="molecule type" value="Genomic_DNA"/>
</dbReference>
<proteinExistence type="inferred from homology"/>
<reference evidence="12" key="1">
    <citation type="submission" date="2021-04" db="EMBL/GenBank/DDBJ databases">
        <authorList>
            <person name="Cornetti L."/>
        </authorList>
    </citation>
    <scope>NUCLEOTIDE SEQUENCE</scope>
</reference>
<evidence type="ECO:0000256" key="1">
    <source>
        <dbReference type="ARBA" id="ARBA00002791"/>
    </source>
</evidence>
<comment type="subunit">
    <text evidence="11">Component of the oligosaccharyltransferase (OST) complex.</text>
</comment>
<keyword evidence="6 11" id="KW-0812">Transmembrane</keyword>
<dbReference type="GO" id="GO:0018279">
    <property type="term" value="P:protein N-linked glycosylation via asparagine"/>
    <property type="evidence" value="ECO:0007669"/>
    <property type="project" value="TreeGrafter"/>
</dbReference>
<dbReference type="AlphaFoldDB" id="A0A9N6ZEE9"/>
<evidence type="ECO:0000256" key="8">
    <source>
        <dbReference type="ARBA" id="ARBA00022824"/>
    </source>
</evidence>
<dbReference type="InterPro" id="IPR007676">
    <property type="entry name" value="Ribophorin_I"/>
</dbReference>